<feature type="non-terminal residue" evidence="1">
    <location>
        <position position="134"/>
    </location>
</feature>
<proteinExistence type="predicted"/>
<evidence type="ECO:0000313" key="1">
    <source>
        <dbReference type="EMBL" id="VEL08684.1"/>
    </source>
</evidence>
<reference evidence="1" key="1">
    <citation type="submission" date="2018-11" db="EMBL/GenBank/DDBJ databases">
        <authorList>
            <consortium name="Pathogen Informatics"/>
        </authorList>
    </citation>
    <scope>NUCLEOTIDE SEQUENCE</scope>
</reference>
<organism evidence="1 2">
    <name type="scientific">Protopolystoma xenopodis</name>
    <dbReference type="NCBI Taxonomy" id="117903"/>
    <lineage>
        <taxon>Eukaryota</taxon>
        <taxon>Metazoa</taxon>
        <taxon>Spiralia</taxon>
        <taxon>Lophotrochozoa</taxon>
        <taxon>Platyhelminthes</taxon>
        <taxon>Monogenea</taxon>
        <taxon>Polyopisthocotylea</taxon>
        <taxon>Polystomatidea</taxon>
        <taxon>Polystomatidae</taxon>
        <taxon>Protopolystoma</taxon>
    </lineage>
</organism>
<sequence length="134" mass="14528">MHYVDLFKNLQADGPNSAESNQSLGLLAQGASPLSALVGQPGLMAPPICQFSRDFAPAGSWYSSSDFAPFHAPSATVHSPDLVLMAAGSPRPELMLTADGVNKKLTESGHQRWWRKIKNHDIKPQNQTSTKMVE</sequence>
<dbReference type="Proteomes" id="UP000784294">
    <property type="component" value="Unassembled WGS sequence"/>
</dbReference>
<dbReference type="EMBL" id="CAAALY010004500">
    <property type="protein sequence ID" value="VEL08684.1"/>
    <property type="molecule type" value="Genomic_DNA"/>
</dbReference>
<comment type="caution">
    <text evidence="1">The sequence shown here is derived from an EMBL/GenBank/DDBJ whole genome shotgun (WGS) entry which is preliminary data.</text>
</comment>
<accession>A0A448WD31</accession>
<gene>
    <name evidence="1" type="ORF">PXEA_LOCUS2124</name>
</gene>
<protein>
    <submittedName>
        <fullName evidence="1">Uncharacterized protein</fullName>
    </submittedName>
</protein>
<name>A0A448WD31_9PLAT</name>
<evidence type="ECO:0000313" key="2">
    <source>
        <dbReference type="Proteomes" id="UP000784294"/>
    </source>
</evidence>
<dbReference type="AlphaFoldDB" id="A0A448WD31"/>
<keyword evidence="2" id="KW-1185">Reference proteome</keyword>